<dbReference type="AlphaFoldDB" id="A0A7K1YAE1"/>
<dbReference type="SUPFAM" id="SSF88723">
    <property type="entry name" value="PIN domain-like"/>
    <property type="match status" value="1"/>
</dbReference>
<keyword evidence="3" id="KW-1185">Reference proteome</keyword>
<evidence type="ECO:0000313" key="2">
    <source>
        <dbReference type="EMBL" id="MXV51542.1"/>
    </source>
</evidence>
<accession>A0A7K1YAE1</accession>
<dbReference type="InterPro" id="IPR029060">
    <property type="entry name" value="PIN-like_dom_sf"/>
</dbReference>
<evidence type="ECO:0000313" key="3">
    <source>
        <dbReference type="Proteomes" id="UP000466586"/>
    </source>
</evidence>
<name>A0A7K1YAE1_9SPHI</name>
<dbReference type="Pfam" id="PF13470">
    <property type="entry name" value="PIN_3"/>
    <property type="match status" value="1"/>
</dbReference>
<feature type="domain" description="PIN" evidence="1">
    <location>
        <begin position="6"/>
        <end position="118"/>
    </location>
</feature>
<dbReference type="PANTHER" id="PTHR34610:SF3">
    <property type="entry name" value="SSL7007 PROTEIN"/>
    <property type="match status" value="1"/>
</dbReference>
<dbReference type="SMART" id="SM00670">
    <property type="entry name" value="PINc"/>
    <property type="match status" value="1"/>
</dbReference>
<evidence type="ECO:0000259" key="1">
    <source>
        <dbReference type="SMART" id="SM00670"/>
    </source>
</evidence>
<dbReference type="InterPro" id="IPR002850">
    <property type="entry name" value="PIN_toxin-like"/>
</dbReference>
<organism evidence="2 3">
    <name type="scientific">Hufsiella arboris</name>
    <dbReference type="NCBI Taxonomy" id="2695275"/>
    <lineage>
        <taxon>Bacteria</taxon>
        <taxon>Pseudomonadati</taxon>
        <taxon>Bacteroidota</taxon>
        <taxon>Sphingobacteriia</taxon>
        <taxon>Sphingobacteriales</taxon>
        <taxon>Sphingobacteriaceae</taxon>
        <taxon>Hufsiella</taxon>
    </lineage>
</organism>
<sequence length="137" mass="15415">MLNQKHNIVIDTNLWISFLLTGKLTDLDTILKKTQAIVLFSETLLSEFLEVAQRPKFNKYFSVSDLNALLNRIHEIASFVDVKSEVTISPDPKDNFLLSLCKDGKATHLLTGDKALLNLNTFGKTKIITFSAYLAEI</sequence>
<protein>
    <submittedName>
        <fullName evidence="2">Putative toxin-antitoxin system toxin component, PIN family</fullName>
    </submittedName>
</protein>
<proteinExistence type="predicted"/>
<dbReference type="NCBIfam" id="TIGR00305">
    <property type="entry name" value="putative toxin-antitoxin system toxin component, PIN family"/>
    <property type="match status" value="1"/>
</dbReference>
<comment type="caution">
    <text evidence="2">The sequence shown here is derived from an EMBL/GenBank/DDBJ whole genome shotgun (WGS) entry which is preliminary data.</text>
</comment>
<gene>
    <name evidence="2" type="ORF">GS399_11220</name>
</gene>
<dbReference type="Proteomes" id="UP000466586">
    <property type="component" value="Unassembled WGS sequence"/>
</dbReference>
<dbReference type="PANTHER" id="PTHR34610">
    <property type="entry name" value="SSL7007 PROTEIN"/>
    <property type="match status" value="1"/>
</dbReference>
<reference evidence="2 3" key="1">
    <citation type="submission" date="2019-11" db="EMBL/GenBank/DDBJ databases">
        <title>Pedobacter sp. HMF7647 Genome sequencing and assembly.</title>
        <authorList>
            <person name="Kang H."/>
            <person name="Kim H."/>
            <person name="Joh K."/>
        </authorList>
    </citation>
    <scope>NUCLEOTIDE SEQUENCE [LARGE SCALE GENOMIC DNA]</scope>
    <source>
        <strain evidence="2 3">HMF7647</strain>
    </source>
</reference>
<dbReference type="RefSeq" id="WP_160844709.1">
    <property type="nucleotide sequence ID" value="NZ_WVHT01000004.1"/>
</dbReference>
<dbReference type="EMBL" id="WVHT01000004">
    <property type="protein sequence ID" value="MXV51542.1"/>
    <property type="molecule type" value="Genomic_DNA"/>
</dbReference>
<dbReference type="InterPro" id="IPR002716">
    <property type="entry name" value="PIN_dom"/>
</dbReference>